<accession>A0A0C9XDC8</accession>
<gene>
    <name evidence="1" type="ORF">K443DRAFT_670915</name>
</gene>
<sequence>MSPRSIYDLLSPEFCDLVHDISCHHETCTRNVSLACGGRAMQQARTFAMSRLP</sequence>
<reference evidence="1 2" key="1">
    <citation type="submission" date="2014-04" db="EMBL/GenBank/DDBJ databases">
        <authorList>
            <consortium name="DOE Joint Genome Institute"/>
            <person name="Kuo A."/>
            <person name="Kohler A."/>
            <person name="Nagy L.G."/>
            <person name="Floudas D."/>
            <person name="Copeland A."/>
            <person name="Barry K.W."/>
            <person name="Cichocki N."/>
            <person name="Veneault-Fourrey C."/>
            <person name="LaButti K."/>
            <person name="Lindquist E.A."/>
            <person name="Lipzen A."/>
            <person name="Lundell T."/>
            <person name="Morin E."/>
            <person name="Murat C."/>
            <person name="Sun H."/>
            <person name="Tunlid A."/>
            <person name="Henrissat B."/>
            <person name="Grigoriev I.V."/>
            <person name="Hibbett D.S."/>
            <person name="Martin F."/>
            <person name="Nordberg H.P."/>
            <person name="Cantor M.N."/>
            <person name="Hua S.X."/>
        </authorList>
    </citation>
    <scope>NUCLEOTIDE SEQUENCE [LARGE SCALE GENOMIC DNA]</scope>
    <source>
        <strain evidence="1 2">LaAM-08-1</strain>
    </source>
</reference>
<dbReference type="HOGENOM" id="CLU_3069010_0_0_1"/>
<reference evidence="2" key="2">
    <citation type="submission" date="2015-01" db="EMBL/GenBank/DDBJ databases">
        <title>Evolutionary Origins and Diversification of the Mycorrhizal Mutualists.</title>
        <authorList>
            <consortium name="DOE Joint Genome Institute"/>
            <consortium name="Mycorrhizal Genomics Consortium"/>
            <person name="Kohler A."/>
            <person name="Kuo A."/>
            <person name="Nagy L.G."/>
            <person name="Floudas D."/>
            <person name="Copeland A."/>
            <person name="Barry K.W."/>
            <person name="Cichocki N."/>
            <person name="Veneault-Fourrey C."/>
            <person name="LaButti K."/>
            <person name="Lindquist E.A."/>
            <person name="Lipzen A."/>
            <person name="Lundell T."/>
            <person name="Morin E."/>
            <person name="Murat C."/>
            <person name="Riley R."/>
            <person name="Ohm R."/>
            <person name="Sun H."/>
            <person name="Tunlid A."/>
            <person name="Henrissat B."/>
            <person name="Grigoriev I.V."/>
            <person name="Hibbett D.S."/>
            <person name="Martin F."/>
        </authorList>
    </citation>
    <scope>NUCLEOTIDE SEQUENCE [LARGE SCALE GENOMIC DNA]</scope>
    <source>
        <strain evidence="2">LaAM-08-1</strain>
    </source>
</reference>
<proteinExistence type="predicted"/>
<dbReference type="EMBL" id="KN838536">
    <property type="protein sequence ID" value="KIK10290.1"/>
    <property type="molecule type" value="Genomic_DNA"/>
</dbReference>
<evidence type="ECO:0000313" key="1">
    <source>
        <dbReference type="EMBL" id="KIK10290.1"/>
    </source>
</evidence>
<name>A0A0C9XDC8_9AGAR</name>
<protein>
    <submittedName>
        <fullName evidence="1">Uncharacterized protein</fullName>
    </submittedName>
</protein>
<dbReference type="AlphaFoldDB" id="A0A0C9XDC8"/>
<keyword evidence="2" id="KW-1185">Reference proteome</keyword>
<organism evidence="1 2">
    <name type="scientific">Laccaria amethystina LaAM-08-1</name>
    <dbReference type="NCBI Taxonomy" id="1095629"/>
    <lineage>
        <taxon>Eukaryota</taxon>
        <taxon>Fungi</taxon>
        <taxon>Dikarya</taxon>
        <taxon>Basidiomycota</taxon>
        <taxon>Agaricomycotina</taxon>
        <taxon>Agaricomycetes</taxon>
        <taxon>Agaricomycetidae</taxon>
        <taxon>Agaricales</taxon>
        <taxon>Agaricineae</taxon>
        <taxon>Hydnangiaceae</taxon>
        <taxon>Laccaria</taxon>
    </lineage>
</organism>
<dbReference type="Proteomes" id="UP000054477">
    <property type="component" value="Unassembled WGS sequence"/>
</dbReference>
<evidence type="ECO:0000313" key="2">
    <source>
        <dbReference type="Proteomes" id="UP000054477"/>
    </source>
</evidence>